<name>A0ACB9N2Z7_9MYRT</name>
<gene>
    <name evidence="1" type="ORF">MLD38_029176</name>
</gene>
<dbReference type="Proteomes" id="UP001057402">
    <property type="component" value="Chromosome 8"/>
</dbReference>
<organism evidence="1 2">
    <name type="scientific">Melastoma candidum</name>
    <dbReference type="NCBI Taxonomy" id="119954"/>
    <lineage>
        <taxon>Eukaryota</taxon>
        <taxon>Viridiplantae</taxon>
        <taxon>Streptophyta</taxon>
        <taxon>Embryophyta</taxon>
        <taxon>Tracheophyta</taxon>
        <taxon>Spermatophyta</taxon>
        <taxon>Magnoliopsida</taxon>
        <taxon>eudicotyledons</taxon>
        <taxon>Gunneridae</taxon>
        <taxon>Pentapetalae</taxon>
        <taxon>rosids</taxon>
        <taxon>malvids</taxon>
        <taxon>Myrtales</taxon>
        <taxon>Melastomataceae</taxon>
        <taxon>Melastomatoideae</taxon>
        <taxon>Melastomateae</taxon>
        <taxon>Melastoma</taxon>
    </lineage>
</organism>
<evidence type="ECO:0000313" key="2">
    <source>
        <dbReference type="Proteomes" id="UP001057402"/>
    </source>
</evidence>
<accession>A0ACB9N2Z7</accession>
<proteinExistence type="predicted"/>
<keyword evidence="2" id="KW-1185">Reference proteome</keyword>
<dbReference type="EMBL" id="CM042887">
    <property type="protein sequence ID" value="KAI4330940.1"/>
    <property type="molecule type" value="Genomic_DNA"/>
</dbReference>
<protein>
    <submittedName>
        <fullName evidence="1">Uncharacterized protein</fullName>
    </submittedName>
</protein>
<comment type="caution">
    <text evidence="1">The sequence shown here is derived from an EMBL/GenBank/DDBJ whole genome shotgun (WGS) entry which is preliminary data.</text>
</comment>
<evidence type="ECO:0000313" key="1">
    <source>
        <dbReference type="EMBL" id="KAI4330940.1"/>
    </source>
</evidence>
<reference evidence="2" key="1">
    <citation type="journal article" date="2023" name="Front. Plant Sci.">
        <title>Chromosomal-level genome assembly of Melastoma candidum provides insights into trichome evolution.</title>
        <authorList>
            <person name="Zhong Y."/>
            <person name="Wu W."/>
            <person name="Sun C."/>
            <person name="Zou P."/>
            <person name="Liu Y."/>
            <person name="Dai S."/>
            <person name="Zhou R."/>
        </authorList>
    </citation>
    <scope>NUCLEOTIDE SEQUENCE [LARGE SCALE GENOMIC DNA]</scope>
</reference>
<sequence>MILSLCMQLILSIAAPLRQKTSNRFVIFLVWSSYLMADWFPFGPPGGPDTITAFSLEDNALWLRRLVGLVAQLSVFQYIFIKTLPNNRLLVPTVLMFVAGVINYGERTRALL</sequence>